<dbReference type="GO" id="GO:0015074">
    <property type="term" value="P:DNA integration"/>
    <property type="evidence" value="ECO:0007669"/>
    <property type="project" value="InterPro"/>
</dbReference>
<evidence type="ECO:0000259" key="2">
    <source>
        <dbReference type="PROSITE" id="PS51898"/>
    </source>
</evidence>
<comment type="caution">
    <text evidence="3">The sequence shown here is derived from an EMBL/GenBank/DDBJ whole genome shotgun (WGS) entry which is preliminary data.</text>
</comment>
<dbReference type="EMBL" id="JADBEL010000025">
    <property type="protein sequence ID" value="MBE1556347.1"/>
    <property type="molecule type" value="Genomic_DNA"/>
</dbReference>
<dbReference type="Gene3D" id="1.10.443.10">
    <property type="entry name" value="Intergrase catalytic core"/>
    <property type="match status" value="1"/>
</dbReference>
<protein>
    <submittedName>
        <fullName evidence="3">Integrase</fullName>
    </submittedName>
</protein>
<evidence type="ECO:0000313" key="3">
    <source>
        <dbReference type="EMBL" id="MBE1556347.1"/>
    </source>
</evidence>
<keyword evidence="4" id="KW-1185">Reference proteome</keyword>
<dbReference type="CDD" id="cd01189">
    <property type="entry name" value="INT_ICEBs1_C_like"/>
    <property type="match status" value="1"/>
</dbReference>
<dbReference type="PANTHER" id="PTHR30349:SF64">
    <property type="entry name" value="PROPHAGE INTEGRASE INTD-RELATED"/>
    <property type="match status" value="1"/>
</dbReference>
<dbReference type="InterPro" id="IPR002104">
    <property type="entry name" value="Integrase_catalytic"/>
</dbReference>
<name>A0A927MNY5_9BACL</name>
<dbReference type="SUPFAM" id="SSF56349">
    <property type="entry name" value="DNA breaking-rejoining enzymes"/>
    <property type="match status" value="1"/>
</dbReference>
<accession>A0A927MNY5</accession>
<dbReference type="InterPro" id="IPR011010">
    <property type="entry name" value="DNA_brk_join_enz"/>
</dbReference>
<evidence type="ECO:0000313" key="4">
    <source>
        <dbReference type="Proteomes" id="UP000658225"/>
    </source>
</evidence>
<dbReference type="InterPro" id="IPR050090">
    <property type="entry name" value="Tyrosine_recombinase_XerCD"/>
</dbReference>
<gene>
    <name evidence="3" type="ORF">H4683_003471</name>
</gene>
<proteinExistence type="predicted"/>
<dbReference type="PANTHER" id="PTHR30349">
    <property type="entry name" value="PHAGE INTEGRASE-RELATED"/>
    <property type="match status" value="1"/>
</dbReference>
<keyword evidence="1" id="KW-0233">DNA recombination</keyword>
<organism evidence="3 4">
    <name type="scientific">Sporosarcina limicola</name>
    <dbReference type="NCBI Taxonomy" id="34101"/>
    <lineage>
        <taxon>Bacteria</taxon>
        <taxon>Bacillati</taxon>
        <taxon>Bacillota</taxon>
        <taxon>Bacilli</taxon>
        <taxon>Bacillales</taxon>
        <taxon>Caryophanaceae</taxon>
        <taxon>Sporosarcina</taxon>
    </lineage>
</organism>
<dbReference type="Pfam" id="PF00589">
    <property type="entry name" value="Phage_integrase"/>
    <property type="match status" value="1"/>
</dbReference>
<evidence type="ECO:0000256" key="1">
    <source>
        <dbReference type="ARBA" id="ARBA00023172"/>
    </source>
</evidence>
<sequence>MDLHKLGLSKSLMENAKVTANFIFTFAIQHKIRVDNPVLAVVIPKKILTVEEIENMTVEEQYFERYELDAFLRMTLSNGLPLDKEWFYLLAFTGMRVGEMCALKWTDIFHDSNELRITKTVDIPDHNMRKFKIMPPKTKASIRTIDIDEDILNMLKRHKIMQNKIRLSTRKDVEDFYDGNFVFCRQNGYPYSSRFIYDRIIRLIKKTSITKIEGPHILRHTPITMLTETGVDLKTIMDRVGHEDSKTTMDIYTHMTEKMKEDATAKIKNRYGDILNLTNPKGNVIEM</sequence>
<dbReference type="Proteomes" id="UP000658225">
    <property type="component" value="Unassembled WGS sequence"/>
</dbReference>
<dbReference type="InterPro" id="IPR013762">
    <property type="entry name" value="Integrase-like_cat_sf"/>
</dbReference>
<reference evidence="3" key="1">
    <citation type="submission" date="2020-10" db="EMBL/GenBank/DDBJ databases">
        <title>Genomic Encyclopedia of Type Strains, Phase IV (KMG-IV): sequencing the most valuable type-strain genomes for metagenomic binning, comparative biology and taxonomic classification.</title>
        <authorList>
            <person name="Goeker M."/>
        </authorList>
    </citation>
    <scope>NUCLEOTIDE SEQUENCE</scope>
    <source>
        <strain evidence="3">DSM 13886</strain>
    </source>
</reference>
<dbReference type="RefSeq" id="WP_338062491.1">
    <property type="nucleotide sequence ID" value="NZ_JADBEL010000025.1"/>
</dbReference>
<dbReference type="PROSITE" id="PS51898">
    <property type="entry name" value="TYR_RECOMBINASE"/>
    <property type="match status" value="1"/>
</dbReference>
<dbReference type="GO" id="GO:0003677">
    <property type="term" value="F:DNA binding"/>
    <property type="evidence" value="ECO:0007669"/>
    <property type="project" value="InterPro"/>
</dbReference>
<dbReference type="GO" id="GO:0006310">
    <property type="term" value="P:DNA recombination"/>
    <property type="evidence" value="ECO:0007669"/>
    <property type="project" value="UniProtKB-KW"/>
</dbReference>
<feature type="domain" description="Tyr recombinase" evidence="2">
    <location>
        <begin position="58"/>
        <end position="265"/>
    </location>
</feature>
<dbReference type="AlphaFoldDB" id="A0A927MNY5"/>